<sequence length="186" mass="21024">LWIQLLPLLCKSKPLCFDVPVPHKLRLLQDSSSEFSMNGESLSEQNGFHQIAIHYKTNHHLIISTKSISYHNGQDNVDILWGQELSQHNTDGVSLVVLENEMNVTMGNIGVVIISHKKDGVMFLWPAIWKYPKDVNLAGVLGKRIHYVDEFVFISEQMWRNFALHQLLKTGSSAVNGCRQNASSNS</sequence>
<dbReference type="OMA" id="THNIRYY"/>
<dbReference type="Ensembl" id="ENSSGRT00000008435.1">
    <property type="protein sequence ID" value="ENSSGRP00000007729.1"/>
    <property type="gene ID" value="ENSSGRG00000005284.1"/>
</dbReference>
<protein>
    <submittedName>
        <fullName evidence="1">Uncharacterized protein</fullName>
    </submittedName>
</protein>
<evidence type="ECO:0000313" key="2">
    <source>
        <dbReference type="Proteomes" id="UP000472262"/>
    </source>
</evidence>
<keyword evidence="2" id="KW-1185">Reference proteome</keyword>
<evidence type="ECO:0000313" key="1">
    <source>
        <dbReference type="Ensembl" id="ENSSGRP00000007729.1"/>
    </source>
</evidence>
<dbReference type="InParanoid" id="A0A672KEC2"/>
<reference evidence="1" key="1">
    <citation type="submission" date="2025-08" db="UniProtKB">
        <authorList>
            <consortium name="Ensembl"/>
        </authorList>
    </citation>
    <scope>IDENTIFICATION</scope>
</reference>
<accession>A0A672KEC2</accession>
<dbReference type="Proteomes" id="UP000472262">
    <property type="component" value="Unassembled WGS sequence"/>
</dbReference>
<name>A0A672KEC2_SINGR</name>
<organism evidence="1 2">
    <name type="scientific">Sinocyclocheilus grahami</name>
    <name type="common">Dianchi golden-line fish</name>
    <name type="synonym">Barbus grahami</name>
    <dbReference type="NCBI Taxonomy" id="75366"/>
    <lineage>
        <taxon>Eukaryota</taxon>
        <taxon>Metazoa</taxon>
        <taxon>Chordata</taxon>
        <taxon>Craniata</taxon>
        <taxon>Vertebrata</taxon>
        <taxon>Euteleostomi</taxon>
        <taxon>Actinopterygii</taxon>
        <taxon>Neopterygii</taxon>
        <taxon>Teleostei</taxon>
        <taxon>Ostariophysi</taxon>
        <taxon>Cypriniformes</taxon>
        <taxon>Cyprinidae</taxon>
        <taxon>Cyprininae</taxon>
        <taxon>Sinocyclocheilus</taxon>
    </lineage>
</organism>
<reference evidence="1" key="2">
    <citation type="submission" date="2025-09" db="UniProtKB">
        <authorList>
            <consortium name="Ensembl"/>
        </authorList>
    </citation>
    <scope>IDENTIFICATION</scope>
</reference>
<proteinExistence type="predicted"/>
<dbReference type="AlphaFoldDB" id="A0A672KEC2"/>